<dbReference type="EMBL" id="UYRR01031145">
    <property type="protein sequence ID" value="VDK46692.1"/>
    <property type="molecule type" value="Genomic_DNA"/>
</dbReference>
<keyword evidence="3" id="KW-1185">Reference proteome</keyword>
<organism evidence="4">
    <name type="scientific">Anisakis simplex</name>
    <name type="common">Herring worm</name>
    <dbReference type="NCBI Taxonomy" id="6269"/>
    <lineage>
        <taxon>Eukaryota</taxon>
        <taxon>Metazoa</taxon>
        <taxon>Ecdysozoa</taxon>
        <taxon>Nematoda</taxon>
        <taxon>Chromadorea</taxon>
        <taxon>Rhabditida</taxon>
        <taxon>Spirurina</taxon>
        <taxon>Ascaridomorpha</taxon>
        <taxon>Ascaridoidea</taxon>
        <taxon>Anisakidae</taxon>
        <taxon>Anisakis</taxon>
        <taxon>Anisakis simplex complex</taxon>
    </lineage>
</organism>
<feature type="compositionally biased region" description="Polar residues" evidence="1">
    <location>
        <begin position="149"/>
        <end position="164"/>
    </location>
</feature>
<evidence type="ECO:0000313" key="2">
    <source>
        <dbReference type="EMBL" id="VDK46692.1"/>
    </source>
</evidence>
<gene>
    <name evidence="2" type="ORF">ASIM_LOCUS12153</name>
</gene>
<proteinExistence type="predicted"/>
<reference evidence="2 3" key="2">
    <citation type="submission" date="2018-11" db="EMBL/GenBank/DDBJ databases">
        <authorList>
            <consortium name="Pathogen Informatics"/>
        </authorList>
    </citation>
    <scope>NUCLEOTIDE SEQUENCE [LARGE SCALE GENOMIC DNA]</scope>
</reference>
<protein>
    <submittedName>
        <fullName evidence="4">PA14 domain-containing protein</fullName>
    </submittedName>
</protein>
<dbReference type="AlphaFoldDB" id="A0A0M3JWL7"/>
<feature type="compositionally biased region" description="Low complexity" evidence="1">
    <location>
        <begin position="125"/>
        <end position="148"/>
    </location>
</feature>
<evidence type="ECO:0000256" key="1">
    <source>
        <dbReference type="SAM" id="MobiDB-lite"/>
    </source>
</evidence>
<dbReference type="WBParaSite" id="ASIM_0001268701-mRNA-1">
    <property type="protein sequence ID" value="ASIM_0001268701-mRNA-1"/>
    <property type="gene ID" value="ASIM_0001268701"/>
</dbReference>
<dbReference type="OrthoDB" id="10591341at2759"/>
<evidence type="ECO:0000313" key="4">
    <source>
        <dbReference type="WBParaSite" id="ASIM_0001268701-mRNA-1"/>
    </source>
</evidence>
<reference evidence="4" key="1">
    <citation type="submission" date="2017-02" db="UniProtKB">
        <authorList>
            <consortium name="WormBaseParasite"/>
        </authorList>
    </citation>
    <scope>IDENTIFICATION</scope>
</reference>
<accession>A0A0M3JWL7</accession>
<name>A0A0M3JWL7_ANISI</name>
<evidence type="ECO:0000313" key="3">
    <source>
        <dbReference type="Proteomes" id="UP000267096"/>
    </source>
</evidence>
<dbReference type="Proteomes" id="UP000267096">
    <property type="component" value="Unassembled WGS sequence"/>
</dbReference>
<feature type="region of interest" description="Disordered" evidence="1">
    <location>
        <begin position="125"/>
        <end position="164"/>
    </location>
</feature>
<sequence length="432" mass="46779">MKYKSSAGRCTSQTANNAVCSFYSPNGYELSWSADPSGIVYFNYTQLDFPMTGNYWTGVSFGQPSVRLCPRTSKYNAQSTYAPQYTTTSTVTQEVAPNYVPVIPPSIPSTPYVVPVTPPSIPSTPYVVTDSTTSYPSTTSTSSTSNTTPVPNQYDQPSSTVTYNTDVSASSSYANQPLYDQPTNQYNSPVLTNSEQNQVNYQQILRDYQNNPNPTAGMSFTNNIYGYNYTNGSPANPVSSSATYTGTSSYFTPSKSVYSSSTQTNSNINYKSPNPVITTSGPYYYYSSVYPSYLVPGPYYYRVGPYLSSSNAVLSSNLGVTTSVNGKSSVASINSLGFNPLTGVYRDTPSSGSTTVYSGSSSNNGQVLRQSSTSSINAAFTPYFYSPFVQAYTGRQYDATSPIGTAYGPNAIPYQVLEPHSSSYYQTTLDNK</sequence>